<accession>L7VVM1</accession>
<dbReference type="AlphaFoldDB" id="L7VVM1"/>
<dbReference type="InterPro" id="IPR058061">
    <property type="entry name" value="SCO4848-like"/>
</dbReference>
<proteinExistence type="predicted"/>
<evidence type="ECO:0000256" key="1">
    <source>
        <dbReference type="SAM" id="Phobius"/>
    </source>
</evidence>
<dbReference type="NCBIfam" id="NF046117">
    <property type="entry name" value="SCO4848_fam"/>
    <property type="match status" value="1"/>
</dbReference>
<keyword evidence="1" id="KW-1133">Transmembrane helix</keyword>
<dbReference type="Pfam" id="PF26606">
    <property type="entry name" value="SCO4848"/>
    <property type="match status" value="1"/>
</dbReference>
<feature type="transmembrane region" description="Helical" evidence="1">
    <location>
        <begin position="7"/>
        <end position="28"/>
    </location>
</feature>
<keyword evidence="1" id="KW-0472">Membrane</keyword>
<evidence type="ECO:0000313" key="2">
    <source>
        <dbReference type="EMBL" id="AGC71078.1"/>
    </source>
</evidence>
<name>L7VVM1_9BACT</name>
<dbReference type="EMBL" id="JX649861">
    <property type="protein sequence ID" value="AGC71078.1"/>
    <property type="molecule type" value="Genomic_DNA"/>
</dbReference>
<protein>
    <recommendedName>
        <fullName evidence="3">Integral membrane protein</fullName>
    </recommendedName>
</protein>
<reference evidence="2" key="1">
    <citation type="submission" date="2012-09" db="EMBL/GenBank/DDBJ databases">
        <title>Metagenomic Characterization of a Microbial Community in Wastewater Detects High Levels of Antibiotic Resistance.</title>
        <authorList>
            <person name="Abrams M."/>
            <person name="Caldwell A."/>
            <person name="Vandaei E."/>
            <person name="Lee W."/>
            <person name="Perrott J."/>
            <person name="Khan S.Y."/>
            <person name="Ta J."/>
            <person name="Romero D."/>
            <person name="Nguyen V."/>
            <person name="Pourmand N."/>
            <person name="Ouverney C.C."/>
        </authorList>
    </citation>
    <scope>NUCLEOTIDE SEQUENCE</scope>
</reference>
<keyword evidence="1" id="KW-0812">Transmembrane</keyword>
<organism evidence="2">
    <name type="scientific">uncultured bacterium A1Q1_fos_324</name>
    <dbReference type="NCBI Taxonomy" id="1256572"/>
    <lineage>
        <taxon>Bacteria</taxon>
        <taxon>environmental samples</taxon>
    </lineage>
</organism>
<feature type="transmembrane region" description="Helical" evidence="1">
    <location>
        <begin position="48"/>
        <end position="73"/>
    </location>
</feature>
<sequence length="75" mass="8118">MISTLQAWLLVGAGIFNIAIWPRFIVAITKDPRAWTGEAWHSAGTSFLWVHVVLVTAAVSVALVVLFIGISALRS</sequence>
<evidence type="ECO:0008006" key="3">
    <source>
        <dbReference type="Google" id="ProtNLM"/>
    </source>
</evidence>